<feature type="transmembrane region" description="Helical" evidence="7">
    <location>
        <begin position="390"/>
        <end position="408"/>
    </location>
</feature>
<feature type="transmembrane region" description="Helical" evidence="7">
    <location>
        <begin position="91"/>
        <end position="114"/>
    </location>
</feature>
<dbReference type="HOGENOM" id="CLU_017959_1_2_9"/>
<feature type="transmembrane region" description="Helical" evidence="7">
    <location>
        <begin position="304"/>
        <end position="325"/>
    </location>
</feature>
<dbReference type="Proteomes" id="UP000274920">
    <property type="component" value="Unassembled WGS sequence"/>
</dbReference>
<dbReference type="GO" id="GO:0005886">
    <property type="term" value="C:plasma membrane"/>
    <property type="evidence" value="ECO:0007669"/>
    <property type="project" value="UniProtKB-ARBA"/>
</dbReference>
<dbReference type="InterPro" id="IPR006042">
    <property type="entry name" value="Xan_ur_permease"/>
</dbReference>
<reference evidence="9" key="1">
    <citation type="submission" date="2018-10" db="EMBL/GenBank/DDBJ databases">
        <title>Schaedlerella arabinophila gen. nov. sp. nov., isolated from the mouse intestinal tract and comparative analysis with the genome of the closely related altered Schaedler flora strain ASF502.</title>
        <authorList>
            <person name="Miyake S."/>
            <person name="Soh M."/>
            <person name="Seedorf H."/>
        </authorList>
    </citation>
    <scope>NUCLEOTIDE SEQUENCE [LARGE SCALE GENOMIC DNA]</scope>
    <source>
        <strain evidence="9">DSM 106076</strain>
    </source>
</reference>
<dbReference type="AlphaFoldDB" id="N2A4Q0"/>
<dbReference type="PANTHER" id="PTHR42810">
    <property type="entry name" value="PURINE PERMEASE C1399.01C-RELATED"/>
    <property type="match status" value="1"/>
</dbReference>
<dbReference type="OrthoDB" id="9779092at2"/>
<dbReference type="EMBL" id="RHJS01000002">
    <property type="protein sequence ID" value="RRK32540.1"/>
    <property type="molecule type" value="Genomic_DNA"/>
</dbReference>
<dbReference type="eggNOG" id="COG2233">
    <property type="taxonomic scope" value="Bacteria"/>
</dbReference>
<evidence type="ECO:0000313" key="10">
    <source>
        <dbReference type="Proteomes" id="UP000274920"/>
    </source>
</evidence>
<evidence type="ECO:0000256" key="5">
    <source>
        <dbReference type="ARBA" id="ARBA00022989"/>
    </source>
</evidence>
<proteinExistence type="inferred from homology"/>
<evidence type="ECO:0000313" key="11">
    <source>
        <dbReference type="Proteomes" id="UP000474104"/>
    </source>
</evidence>
<accession>N2A4Q0</accession>
<keyword evidence="3" id="KW-0813">Transport</keyword>
<evidence type="ECO:0000256" key="2">
    <source>
        <dbReference type="ARBA" id="ARBA00008821"/>
    </source>
</evidence>
<sequence>MKERNIIQVEEKVPAKLLIPLSIQHMFAMFGATVLVPFIFGISPAIVLFMNGVGTLLFIVVTKGKAPAYLGSSFAFLAPAGLVISQMGYEYALGGFVAVGFCGCIVALIIYKFGSDWIDVVLPPAAMGPVVALIGLELAGSAASNAGLLDETISMKNVIVFVVTLGVAVFGNVLFKGFLSVIPILISVIAGYIAALACGIVDFTEVAQAPFFALPNFQFPKFDVAAILTILPVILVITSEHIGHQVVTSKIVGRDLLKDPGLHRSLFGDNFSTMLSGLIGSVPTTTYGENIGVMAVTKVYSVRVIAGAAVLSILCSVVGKLSMLIQTVPGPVIGGISFLLYGMIGASGIRILVDSQVDYGRSRNLTLTSVIFVTGLSGISVKLGNVELTGMVLACIVGMLLSLAFYMLDKLNLTNDQE</sequence>
<name>N2A4Q0_9FIRM</name>
<feature type="transmembrane region" description="Helical" evidence="7">
    <location>
        <begin position="126"/>
        <end position="146"/>
    </location>
</feature>
<feature type="transmembrane region" description="Helical" evidence="7">
    <location>
        <begin position="181"/>
        <end position="201"/>
    </location>
</feature>
<comment type="subcellular location">
    <subcellularLocation>
        <location evidence="1">Membrane</location>
        <topology evidence="1">Multi-pass membrane protein</topology>
    </subcellularLocation>
</comment>
<dbReference type="Proteomes" id="UP000474104">
    <property type="component" value="Unassembled WGS sequence"/>
</dbReference>
<dbReference type="Pfam" id="PF00860">
    <property type="entry name" value="Xan_ur_permease"/>
    <property type="match status" value="1"/>
</dbReference>
<evidence type="ECO:0000256" key="4">
    <source>
        <dbReference type="ARBA" id="ARBA00022692"/>
    </source>
</evidence>
<protein>
    <submittedName>
        <fullName evidence="9">Uracil permease</fullName>
    </submittedName>
</protein>
<evidence type="ECO:0000256" key="3">
    <source>
        <dbReference type="ARBA" id="ARBA00022448"/>
    </source>
</evidence>
<comment type="caution">
    <text evidence="9">The sequence shown here is derived from an EMBL/GenBank/DDBJ whole genome shotgun (WGS) entry which is preliminary data.</text>
</comment>
<evidence type="ECO:0000256" key="6">
    <source>
        <dbReference type="ARBA" id="ARBA00023136"/>
    </source>
</evidence>
<keyword evidence="10" id="KW-1185">Reference proteome</keyword>
<evidence type="ECO:0000313" key="9">
    <source>
        <dbReference type="EMBL" id="RRK32540.1"/>
    </source>
</evidence>
<dbReference type="RefSeq" id="WP_004072593.1">
    <property type="nucleotide sequence ID" value="NZ_CASCYM010000056.1"/>
</dbReference>
<evidence type="ECO:0000256" key="1">
    <source>
        <dbReference type="ARBA" id="ARBA00004141"/>
    </source>
</evidence>
<keyword evidence="6 7" id="KW-0472">Membrane</keyword>
<dbReference type="EMBL" id="VIRB01000061">
    <property type="protein sequence ID" value="NDO68879.1"/>
    <property type="molecule type" value="Genomic_DNA"/>
</dbReference>
<evidence type="ECO:0000313" key="8">
    <source>
        <dbReference type="EMBL" id="NDO68879.1"/>
    </source>
</evidence>
<dbReference type="NCBIfam" id="TIGR00801">
    <property type="entry name" value="ncs2"/>
    <property type="match status" value="1"/>
</dbReference>
<feature type="transmembrane region" description="Helical" evidence="7">
    <location>
        <begin position="158"/>
        <end position="175"/>
    </location>
</feature>
<feature type="transmembrane region" description="Helical" evidence="7">
    <location>
        <begin position="27"/>
        <end position="60"/>
    </location>
</feature>
<feature type="transmembrane region" description="Helical" evidence="7">
    <location>
        <begin position="66"/>
        <end position="84"/>
    </location>
</feature>
<dbReference type="STRING" id="2044587.C824_05365"/>
<evidence type="ECO:0000256" key="7">
    <source>
        <dbReference type="SAM" id="Phobius"/>
    </source>
</evidence>
<reference evidence="8 11" key="2">
    <citation type="submission" date="2019-07" db="EMBL/GenBank/DDBJ databases">
        <title>Draft genome sequences of 15 bacterial species constituting the stable defined intestinal microbiota of the GM15 gnotobiotic mouse model.</title>
        <authorList>
            <person name="Elie C."/>
            <person name="Mathieu A."/>
            <person name="Saliou A."/>
            <person name="Darnaud M."/>
            <person name="Leulier F."/>
            <person name="Tamellini A."/>
        </authorList>
    </citation>
    <scope>NUCLEOTIDE SEQUENCE [LARGE SCALE GENOMIC DNA]</scope>
    <source>
        <strain evidence="11">ASF 502</strain>
        <strain evidence="8">MD300</strain>
    </source>
</reference>
<keyword evidence="4 7" id="KW-0812">Transmembrane</keyword>
<organism evidence="9 10">
    <name type="scientific">Schaedlerella arabinosiphila</name>
    <dbReference type="NCBI Taxonomy" id="2044587"/>
    <lineage>
        <taxon>Bacteria</taxon>
        <taxon>Bacillati</taxon>
        <taxon>Bacillota</taxon>
        <taxon>Clostridia</taxon>
        <taxon>Lachnospirales</taxon>
        <taxon>Lachnospiraceae</taxon>
        <taxon>Schaedlerella</taxon>
    </lineage>
</organism>
<comment type="similarity">
    <text evidence="2">Belongs to the nucleobase:cation symporter-2 (NCS2) (TC 2.A.40) family.</text>
</comment>
<dbReference type="PROSITE" id="PS01116">
    <property type="entry name" value="XANTH_URACIL_PERMASE"/>
    <property type="match status" value="1"/>
</dbReference>
<gene>
    <name evidence="8" type="primary">uraA</name>
    <name evidence="9" type="ORF">EBB54_15120</name>
    <name evidence="8" type="ORF">FMM80_09375</name>
</gene>
<accession>A0A3R8JN08</accession>
<dbReference type="NCBIfam" id="NF007995">
    <property type="entry name" value="PRK10720.1"/>
    <property type="match status" value="1"/>
</dbReference>
<dbReference type="InterPro" id="IPR006043">
    <property type="entry name" value="NCS2"/>
</dbReference>
<dbReference type="GO" id="GO:0042907">
    <property type="term" value="F:xanthine transmembrane transporter activity"/>
    <property type="evidence" value="ECO:0007669"/>
    <property type="project" value="TreeGrafter"/>
</dbReference>
<feature type="transmembrane region" description="Helical" evidence="7">
    <location>
        <begin position="331"/>
        <end position="353"/>
    </location>
</feature>
<dbReference type="PANTHER" id="PTHR42810:SF2">
    <property type="entry name" value="PURINE PERMEASE C1399.01C-RELATED"/>
    <property type="match status" value="1"/>
</dbReference>
<keyword evidence="5 7" id="KW-1133">Transmembrane helix</keyword>
<feature type="transmembrane region" description="Helical" evidence="7">
    <location>
        <begin position="365"/>
        <end position="384"/>
    </location>
</feature>